<accession>A0A5B2ZBL8</accession>
<feature type="compositionally biased region" description="Low complexity" evidence="1">
    <location>
        <begin position="187"/>
        <end position="201"/>
    </location>
</feature>
<dbReference type="InterPro" id="IPR032389">
    <property type="entry name" value="GspB_C"/>
</dbReference>
<reference evidence="4 5" key="1">
    <citation type="submission" date="2019-09" db="EMBL/GenBank/DDBJ databases">
        <title>Arenimonas chukotkensis sp. nov., a bacterium isolated from Chukotka hot spring, Arctic region, Russia.</title>
        <authorList>
            <person name="Zayulina K.S."/>
            <person name="Prokofeva M.I."/>
            <person name="Elcheninov A.G."/>
            <person name="Novikov A."/>
            <person name="Kochetkova T.V."/>
            <person name="Kublanov I.V."/>
        </authorList>
    </citation>
    <scope>NUCLEOTIDE SEQUENCE [LARGE SCALE GENOMIC DNA]</scope>
    <source>
        <strain evidence="4 5">3729k</strain>
    </source>
</reference>
<comment type="caution">
    <text evidence="4">The sequence shown here is derived from an EMBL/GenBank/DDBJ whole genome shotgun (WGS) entry which is preliminary data.</text>
</comment>
<keyword evidence="2" id="KW-0812">Transmembrane</keyword>
<dbReference type="Pfam" id="PF16537">
    <property type="entry name" value="T2SSB"/>
    <property type="match status" value="1"/>
</dbReference>
<protein>
    <recommendedName>
        <fullName evidence="3">Type II secretion system protein GspB C-terminal domain-containing protein</fullName>
    </recommendedName>
</protein>
<evidence type="ECO:0000313" key="4">
    <source>
        <dbReference type="EMBL" id="KAA2284574.1"/>
    </source>
</evidence>
<evidence type="ECO:0000259" key="3">
    <source>
        <dbReference type="Pfam" id="PF16537"/>
    </source>
</evidence>
<dbReference type="EMBL" id="VUOD01000005">
    <property type="protein sequence ID" value="KAA2284574.1"/>
    <property type="molecule type" value="Genomic_DNA"/>
</dbReference>
<keyword evidence="5" id="KW-1185">Reference proteome</keyword>
<dbReference type="AlphaFoldDB" id="A0A5B2ZBL8"/>
<feature type="compositionally biased region" description="Pro residues" evidence="1">
    <location>
        <begin position="87"/>
        <end position="103"/>
    </location>
</feature>
<feature type="region of interest" description="Disordered" evidence="1">
    <location>
        <begin position="83"/>
        <end position="111"/>
    </location>
</feature>
<dbReference type="RefSeq" id="WP_149860630.1">
    <property type="nucleotide sequence ID" value="NZ_VUOD01000005.1"/>
</dbReference>
<dbReference type="GO" id="GO:0015627">
    <property type="term" value="C:type II protein secretion system complex"/>
    <property type="evidence" value="ECO:0007669"/>
    <property type="project" value="InterPro"/>
</dbReference>
<keyword evidence="2" id="KW-0472">Membrane</keyword>
<feature type="transmembrane region" description="Helical" evidence="2">
    <location>
        <begin position="38"/>
        <end position="59"/>
    </location>
</feature>
<feature type="domain" description="Type II secretion system protein GspB C-terminal" evidence="3">
    <location>
        <begin position="218"/>
        <end position="276"/>
    </location>
</feature>
<dbReference type="Proteomes" id="UP000322165">
    <property type="component" value="Unassembled WGS sequence"/>
</dbReference>
<reference evidence="4 5" key="2">
    <citation type="submission" date="2019-09" db="EMBL/GenBank/DDBJ databases">
        <authorList>
            <person name="Mazur A."/>
        </authorList>
    </citation>
    <scope>NUCLEOTIDE SEQUENCE [LARGE SCALE GENOMIC DNA]</scope>
    <source>
        <strain evidence="4 5">3729k</strain>
    </source>
</reference>
<organism evidence="4 5">
    <name type="scientific">Arenimonas fontis</name>
    <dbReference type="NCBI Taxonomy" id="2608255"/>
    <lineage>
        <taxon>Bacteria</taxon>
        <taxon>Pseudomonadati</taxon>
        <taxon>Pseudomonadota</taxon>
        <taxon>Gammaproteobacteria</taxon>
        <taxon>Lysobacterales</taxon>
        <taxon>Lysobacteraceae</taxon>
        <taxon>Arenimonas</taxon>
    </lineage>
</organism>
<evidence type="ECO:0000256" key="1">
    <source>
        <dbReference type="SAM" id="MobiDB-lite"/>
    </source>
</evidence>
<keyword evidence="2" id="KW-1133">Transmembrane helix</keyword>
<gene>
    <name evidence="4" type="ORF">F0415_07675</name>
</gene>
<evidence type="ECO:0000313" key="5">
    <source>
        <dbReference type="Proteomes" id="UP000322165"/>
    </source>
</evidence>
<feature type="compositionally biased region" description="Pro residues" evidence="1">
    <location>
        <begin position="147"/>
        <end position="162"/>
    </location>
</feature>
<sequence length="277" mass="28184">MSLILDALRKSETERRRGQAPDLFADPVAPGPRRWRSWLPWTGYALAGLLALALVFLTWRPSGSRETTEAPVAAVVGAAPAGAVPAPTSPPPTNPPASPPPAPSAAASGQAAAAASASPAAASGTAPLPVSAPIVGAASSATGPGRVPSPRPLSKAPLPPTTGPAGQDAVPHAPEPDTTAGVRPADTDTQAGAGAAADHAAAPPPRLTELRADRRAGLPPLKLSMHVYAEDPARRFVILDGRRLTEGGAVADGVHLREIRRDGIVLSVDGDDYWLER</sequence>
<name>A0A5B2ZBL8_9GAMM</name>
<proteinExistence type="predicted"/>
<evidence type="ECO:0000256" key="2">
    <source>
        <dbReference type="SAM" id="Phobius"/>
    </source>
</evidence>
<feature type="region of interest" description="Disordered" evidence="1">
    <location>
        <begin position="140"/>
        <end position="206"/>
    </location>
</feature>